<evidence type="ECO:0000259" key="7">
    <source>
        <dbReference type="Pfam" id="PF14748"/>
    </source>
</evidence>
<feature type="compositionally biased region" description="Polar residues" evidence="5">
    <location>
        <begin position="356"/>
        <end position="368"/>
    </location>
</feature>
<dbReference type="SUPFAM" id="SSF48179">
    <property type="entry name" value="6-phosphogluconate dehydrogenase C-terminal domain-like"/>
    <property type="match status" value="1"/>
</dbReference>
<sequence>MMSNKILSFASRRMPHQWYKPTSHFFSTTPNPSDIFSKITFLGTGKMAQAMMSPLINHNLQSPSSITAYDVSDSALQRVEKLFPGINTASSISEAVNDSQLIVYAVKPQNVDKVNAEIWKAKAEVGGVRDDATILSVAAGKPIETFVMGSGIERVARSMPNTPAQIGAGVTVWSCTDNIDANDRKKIKRVLDSFGKTVFVDDESFIDMSTSISGSGPAYIFLLMEAMIDAGVHMGFSRETATTLVHHTLLGSTKFAMETGEHPAVLRNSVTSPAGTTASAIYELENGKFRTVIKDVSLNSSCSQCSLEYVDLMFITKLIVLKAIWACYRRSLEMGGQNSQVGPGRQHIVVMGSEDSMGSNNGTSNNAQKSKHHPVEPPMSEMKRDFDEIELGNGRKAA</sequence>
<proteinExistence type="inferred from homology"/>
<dbReference type="InterPro" id="IPR028939">
    <property type="entry name" value="P5C_Rdtase_cat_N"/>
</dbReference>
<dbReference type="Pfam" id="PF03807">
    <property type="entry name" value="F420_oxidored"/>
    <property type="match status" value="1"/>
</dbReference>
<comment type="pathway">
    <text evidence="4">Amino-acid biosynthesis; L-proline biosynthesis; L-proline from L-glutamate 5-semialdehyde: step 1/1.</text>
</comment>
<comment type="similarity">
    <text evidence="1 4">Belongs to the pyrroline-5-carboxylate reductase family.</text>
</comment>
<dbReference type="NCBIfam" id="TIGR00112">
    <property type="entry name" value="proC"/>
    <property type="match status" value="1"/>
</dbReference>
<evidence type="ECO:0000256" key="1">
    <source>
        <dbReference type="ARBA" id="ARBA00005525"/>
    </source>
</evidence>
<organism evidence="8 9">
    <name type="scientific">Cyclotella cryptica</name>
    <dbReference type="NCBI Taxonomy" id="29204"/>
    <lineage>
        <taxon>Eukaryota</taxon>
        <taxon>Sar</taxon>
        <taxon>Stramenopiles</taxon>
        <taxon>Ochrophyta</taxon>
        <taxon>Bacillariophyta</taxon>
        <taxon>Coscinodiscophyceae</taxon>
        <taxon>Thalassiosirophycidae</taxon>
        <taxon>Stephanodiscales</taxon>
        <taxon>Stephanodiscaceae</taxon>
        <taxon>Cyclotella</taxon>
    </lineage>
</organism>
<keyword evidence="4" id="KW-0641">Proline biosynthesis</keyword>
<dbReference type="PANTHER" id="PTHR11645:SF66">
    <property type="entry name" value="PYRROLINE-5-CARBOXYLATE REDUCTASE"/>
    <property type="match status" value="1"/>
</dbReference>
<dbReference type="Pfam" id="PF14748">
    <property type="entry name" value="P5CR_dimer"/>
    <property type="match status" value="1"/>
</dbReference>
<dbReference type="FunFam" id="1.10.3730.10:FF:000001">
    <property type="entry name" value="Pyrroline-5-carboxylate reductase"/>
    <property type="match status" value="1"/>
</dbReference>
<dbReference type="HAMAP" id="MF_01925">
    <property type="entry name" value="P5C_reductase"/>
    <property type="match status" value="1"/>
</dbReference>
<dbReference type="InterPro" id="IPR008927">
    <property type="entry name" value="6-PGluconate_DH-like_C_sf"/>
</dbReference>
<feature type="region of interest" description="Disordered" evidence="5">
    <location>
        <begin position="353"/>
        <end position="398"/>
    </location>
</feature>
<name>A0ABD3PG00_9STRA</name>
<dbReference type="Gene3D" id="3.40.50.720">
    <property type="entry name" value="NAD(P)-binding Rossmann-like Domain"/>
    <property type="match status" value="1"/>
</dbReference>
<keyword evidence="2 4" id="KW-0521">NADP</keyword>
<dbReference type="Proteomes" id="UP001516023">
    <property type="component" value="Unassembled WGS sequence"/>
</dbReference>
<keyword evidence="3 4" id="KW-0560">Oxidoreductase</keyword>
<dbReference type="InterPro" id="IPR053790">
    <property type="entry name" value="P5CR-like_CS"/>
</dbReference>
<keyword evidence="9" id="KW-1185">Reference proteome</keyword>
<dbReference type="GO" id="GO:0008652">
    <property type="term" value="P:amino acid biosynthetic process"/>
    <property type="evidence" value="ECO:0007669"/>
    <property type="project" value="UniProtKB-KW"/>
</dbReference>
<dbReference type="EMBL" id="JABMIG020000190">
    <property type="protein sequence ID" value="KAL3786641.1"/>
    <property type="molecule type" value="Genomic_DNA"/>
</dbReference>
<comment type="catalytic activity">
    <reaction evidence="4">
        <text>L-proline + NADP(+) = (S)-1-pyrroline-5-carboxylate + NADPH + 2 H(+)</text>
        <dbReference type="Rhea" id="RHEA:14109"/>
        <dbReference type="ChEBI" id="CHEBI:15378"/>
        <dbReference type="ChEBI" id="CHEBI:17388"/>
        <dbReference type="ChEBI" id="CHEBI:57783"/>
        <dbReference type="ChEBI" id="CHEBI:58349"/>
        <dbReference type="ChEBI" id="CHEBI:60039"/>
        <dbReference type="EC" id="1.5.1.2"/>
    </reaction>
</comment>
<reference evidence="8 9" key="1">
    <citation type="journal article" date="2020" name="G3 (Bethesda)">
        <title>Improved Reference Genome for Cyclotella cryptica CCMP332, a Model for Cell Wall Morphogenesis, Salinity Adaptation, and Lipid Production in Diatoms (Bacillariophyta).</title>
        <authorList>
            <person name="Roberts W.R."/>
            <person name="Downey K.M."/>
            <person name="Ruck E.C."/>
            <person name="Traller J.C."/>
            <person name="Alverson A.J."/>
        </authorList>
    </citation>
    <scope>NUCLEOTIDE SEQUENCE [LARGE SCALE GENOMIC DNA]</scope>
    <source>
        <strain evidence="8 9">CCMP332</strain>
    </source>
</reference>
<dbReference type="InterPro" id="IPR036291">
    <property type="entry name" value="NAD(P)-bd_dom_sf"/>
</dbReference>
<evidence type="ECO:0000256" key="5">
    <source>
        <dbReference type="SAM" id="MobiDB-lite"/>
    </source>
</evidence>
<evidence type="ECO:0000256" key="2">
    <source>
        <dbReference type="ARBA" id="ARBA00022857"/>
    </source>
</evidence>
<dbReference type="PANTHER" id="PTHR11645">
    <property type="entry name" value="PYRROLINE-5-CARBOXYLATE REDUCTASE"/>
    <property type="match status" value="1"/>
</dbReference>
<feature type="domain" description="Pyrroline-5-carboxylate reductase catalytic N-terminal" evidence="6">
    <location>
        <begin position="38"/>
        <end position="120"/>
    </location>
</feature>
<gene>
    <name evidence="8" type="ORF">HJC23_006837</name>
</gene>
<keyword evidence="4" id="KW-0028">Amino-acid biosynthesis</keyword>
<dbReference type="InterPro" id="IPR000304">
    <property type="entry name" value="Pyrroline-COOH_reductase"/>
</dbReference>
<feature type="domain" description="Pyrroline-5-carboxylate reductase dimerisation" evidence="7">
    <location>
        <begin position="203"/>
        <end position="296"/>
    </location>
</feature>
<dbReference type="InterPro" id="IPR029036">
    <property type="entry name" value="P5CR_dimer"/>
</dbReference>
<evidence type="ECO:0000313" key="8">
    <source>
        <dbReference type="EMBL" id="KAL3786641.1"/>
    </source>
</evidence>
<evidence type="ECO:0000313" key="9">
    <source>
        <dbReference type="Proteomes" id="UP001516023"/>
    </source>
</evidence>
<comment type="caution">
    <text evidence="8">The sequence shown here is derived from an EMBL/GenBank/DDBJ whole genome shotgun (WGS) entry which is preliminary data.</text>
</comment>
<accession>A0ABD3PG00</accession>
<dbReference type="PROSITE" id="PS00521">
    <property type="entry name" value="P5CR"/>
    <property type="match status" value="1"/>
</dbReference>
<dbReference type="Gene3D" id="1.10.3730.10">
    <property type="entry name" value="ProC C-terminal domain-like"/>
    <property type="match status" value="1"/>
</dbReference>
<evidence type="ECO:0000256" key="4">
    <source>
        <dbReference type="RuleBase" id="RU003903"/>
    </source>
</evidence>
<dbReference type="GO" id="GO:0004735">
    <property type="term" value="F:pyrroline-5-carboxylate reductase activity"/>
    <property type="evidence" value="ECO:0007669"/>
    <property type="project" value="UniProtKB-EC"/>
</dbReference>
<dbReference type="EC" id="1.5.1.2" evidence="4"/>
<evidence type="ECO:0000259" key="6">
    <source>
        <dbReference type="Pfam" id="PF03807"/>
    </source>
</evidence>
<dbReference type="AlphaFoldDB" id="A0ABD3PG00"/>
<protein>
    <recommendedName>
        <fullName evidence="4">Pyrroline-5-carboxylate reductase</fullName>
        <ecNumber evidence="4">1.5.1.2</ecNumber>
    </recommendedName>
</protein>
<dbReference type="SUPFAM" id="SSF51735">
    <property type="entry name" value="NAD(P)-binding Rossmann-fold domains"/>
    <property type="match status" value="1"/>
</dbReference>
<evidence type="ECO:0000256" key="3">
    <source>
        <dbReference type="ARBA" id="ARBA00023002"/>
    </source>
</evidence>